<reference evidence="4" key="1">
    <citation type="submission" date="2024-04" db="EMBL/GenBank/DDBJ databases">
        <title>Salinicola lusitanus LLJ914,a marine bacterium isolated from the Okinawa Trough.</title>
        <authorList>
            <person name="Li J."/>
        </authorList>
    </citation>
    <scope>NUCLEOTIDE SEQUENCE [LARGE SCALE GENOMIC DNA]</scope>
</reference>
<dbReference type="Proteomes" id="UP001460270">
    <property type="component" value="Unassembled WGS sequence"/>
</dbReference>
<evidence type="ECO:0000313" key="3">
    <source>
        <dbReference type="EMBL" id="KAK7913698.1"/>
    </source>
</evidence>
<feature type="compositionally biased region" description="Polar residues" evidence="2">
    <location>
        <begin position="155"/>
        <end position="165"/>
    </location>
</feature>
<sequence>MDVSIAVSLIRGQMGAVVERAVNGAVETVLAEMLKVVGGKFEELKSQVAVMKREMVLKEKENENMRAKLRYTELKLKYYRQGVEEELQQHVSAAALSHMYTPTGQVTGQRAAPGFSQSNTAAPSCSGQTRTKTTSTSPQTSGRHSGRVQGHSDVCGTSSNAPDMMQSLMSTSTESLDNSTVKHRRRAIPGFQTLSFESEQQSTTGSTTSEVSAHADSSTLPCSPPQVKQEPQPDDEVIYIKEEPEAEQDGTSMFDCQVLPDCKPESKVPRNGADWSEPQTSGINASSSSSGSTICEYLFIQTHFIKSIMSQLAASMSPSMSASSFSAFNQHPWSRRVLGLPEEYKKHRKEQQRRSWMKCREQEKTLPQPQLSEILRERREKTRLRVAKWRAKKKLQEAKVRL</sequence>
<organism evidence="3 4">
    <name type="scientific">Mugilogobius chulae</name>
    <name type="common">yellowstripe goby</name>
    <dbReference type="NCBI Taxonomy" id="88201"/>
    <lineage>
        <taxon>Eukaryota</taxon>
        <taxon>Metazoa</taxon>
        <taxon>Chordata</taxon>
        <taxon>Craniata</taxon>
        <taxon>Vertebrata</taxon>
        <taxon>Euteleostomi</taxon>
        <taxon>Actinopterygii</taxon>
        <taxon>Neopterygii</taxon>
        <taxon>Teleostei</taxon>
        <taxon>Neoteleostei</taxon>
        <taxon>Acanthomorphata</taxon>
        <taxon>Gobiaria</taxon>
        <taxon>Gobiiformes</taxon>
        <taxon>Gobioidei</taxon>
        <taxon>Gobiidae</taxon>
        <taxon>Gobionellinae</taxon>
        <taxon>Mugilogobius</taxon>
    </lineage>
</organism>
<name>A0AAW0P1L5_9GOBI</name>
<evidence type="ECO:0000313" key="4">
    <source>
        <dbReference type="Proteomes" id="UP001460270"/>
    </source>
</evidence>
<gene>
    <name evidence="3" type="ORF">WMY93_013909</name>
</gene>
<feature type="compositionally biased region" description="Low complexity" evidence="2">
    <location>
        <begin position="126"/>
        <end position="142"/>
    </location>
</feature>
<protein>
    <submittedName>
        <fullName evidence="3">Uncharacterized protein</fullName>
    </submittedName>
</protein>
<feature type="compositionally biased region" description="Polar residues" evidence="2">
    <location>
        <begin position="115"/>
        <end position="125"/>
    </location>
</feature>
<feature type="region of interest" description="Disordered" evidence="2">
    <location>
        <begin position="189"/>
        <end position="233"/>
    </location>
</feature>
<proteinExistence type="predicted"/>
<feature type="compositionally biased region" description="Low complexity" evidence="2">
    <location>
        <begin position="197"/>
        <end position="210"/>
    </location>
</feature>
<feature type="region of interest" description="Disordered" evidence="2">
    <location>
        <begin position="105"/>
        <end position="165"/>
    </location>
</feature>
<feature type="region of interest" description="Disordered" evidence="2">
    <location>
        <begin position="267"/>
        <end position="289"/>
    </location>
</feature>
<feature type="coiled-coil region" evidence="1">
    <location>
        <begin position="41"/>
        <end position="77"/>
    </location>
</feature>
<accession>A0AAW0P1L5</accession>
<keyword evidence="4" id="KW-1185">Reference proteome</keyword>
<dbReference type="AlphaFoldDB" id="A0AAW0P1L5"/>
<comment type="caution">
    <text evidence="3">The sequence shown here is derived from an EMBL/GenBank/DDBJ whole genome shotgun (WGS) entry which is preliminary data.</text>
</comment>
<keyword evidence="1" id="KW-0175">Coiled coil</keyword>
<evidence type="ECO:0000256" key="1">
    <source>
        <dbReference type="SAM" id="Coils"/>
    </source>
</evidence>
<dbReference type="EMBL" id="JBBPFD010000009">
    <property type="protein sequence ID" value="KAK7913698.1"/>
    <property type="molecule type" value="Genomic_DNA"/>
</dbReference>
<evidence type="ECO:0000256" key="2">
    <source>
        <dbReference type="SAM" id="MobiDB-lite"/>
    </source>
</evidence>